<proteinExistence type="predicted"/>
<keyword evidence="2" id="KW-1133">Transmembrane helix</keyword>
<evidence type="ECO:0000313" key="3">
    <source>
        <dbReference type="EMBL" id="MBP2235769.1"/>
    </source>
</evidence>
<keyword evidence="4" id="KW-1185">Reference proteome</keyword>
<dbReference type="Proteomes" id="UP000730739">
    <property type="component" value="Unassembled WGS sequence"/>
</dbReference>
<reference evidence="3 4" key="1">
    <citation type="submission" date="2021-03" db="EMBL/GenBank/DDBJ databases">
        <title>Genomic Encyclopedia of Type Strains, Phase IV (KMG-IV): sequencing the most valuable type-strain genomes for metagenomic binning, comparative biology and taxonomic classification.</title>
        <authorList>
            <person name="Goeker M."/>
        </authorList>
    </citation>
    <scope>NUCLEOTIDE SEQUENCE [LARGE SCALE GENOMIC DNA]</scope>
    <source>
        <strain evidence="3 4">DSM 13372</strain>
    </source>
</reference>
<gene>
    <name evidence="3" type="ORF">J2Z31_002261</name>
</gene>
<organism evidence="3 4">
    <name type="scientific">Sinorhizobium kostiense</name>
    <dbReference type="NCBI Taxonomy" id="76747"/>
    <lineage>
        <taxon>Bacteria</taxon>
        <taxon>Pseudomonadati</taxon>
        <taxon>Pseudomonadota</taxon>
        <taxon>Alphaproteobacteria</taxon>
        <taxon>Hyphomicrobiales</taxon>
        <taxon>Rhizobiaceae</taxon>
        <taxon>Sinorhizobium/Ensifer group</taxon>
        <taxon>Sinorhizobium</taxon>
    </lineage>
</organism>
<dbReference type="RefSeq" id="WP_209601942.1">
    <property type="nucleotide sequence ID" value="NZ_JAGILA010000002.1"/>
</dbReference>
<evidence type="ECO:0000256" key="1">
    <source>
        <dbReference type="SAM" id="MobiDB-lite"/>
    </source>
</evidence>
<name>A0ABS4R0A7_9HYPH</name>
<keyword evidence="2" id="KW-0812">Transmembrane</keyword>
<evidence type="ECO:0000256" key="2">
    <source>
        <dbReference type="SAM" id="Phobius"/>
    </source>
</evidence>
<feature type="transmembrane region" description="Helical" evidence="2">
    <location>
        <begin position="180"/>
        <end position="201"/>
    </location>
</feature>
<evidence type="ECO:0000313" key="4">
    <source>
        <dbReference type="Proteomes" id="UP000730739"/>
    </source>
</evidence>
<evidence type="ECO:0008006" key="5">
    <source>
        <dbReference type="Google" id="ProtNLM"/>
    </source>
</evidence>
<sequence>MSGLETAIRNALERSDRSNAEIRARIYQSARQALENGLQKQQVEDPEVIARQRHRLEAIIHAIETEERTALKARATAAPVISLADVKARGDVSGSAGAAQREPTSKGESETAAQADGGLGGLRPDRDGPMVSSRGAGESATPGASGSAAAVAAGQAASDLRMTDLGVTEKRPPRRRRGRFLSFLMVVATLAAAAGAAVWWVQTNDLLRAPAERDTNVANPPPTVEAEDFNGATALPTLGAREGFSDDWVEVFTAADTASVKPAARARAEPYNDDGGERVRLTSSIGTEDGDVAIEIPADVLAELAGKSSTLALSVKAMAGKTTEFSVACDFSTLGNCGRHRFTVHDERLDTLFKVTFERGLAPKSPGRLLINSDVSGAGNSLDLFAIRVLPGQ</sequence>
<protein>
    <recommendedName>
        <fullName evidence="5">Biotin transporter BioY</fullName>
    </recommendedName>
</protein>
<feature type="region of interest" description="Disordered" evidence="1">
    <location>
        <begin position="89"/>
        <end position="152"/>
    </location>
</feature>
<accession>A0ABS4R0A7</accession>
<feature type="compositionally biased region" description="Low complexity" evidence="1">
    <location>
        <begin position="135"/>
        <end position="152"/>
    </location>
</feature>
<dbReference type="EMBL" id="JAGILA010000002">
    <property type="protein sequence ID" value="MBP2235769.1"/>
    <property type="molecule type" value="Genomic_DNA"/>
</dbReference>
<keyword evidence="2" id="KW-0472">Membrane</keyword>
<comment type="caution">
    <text evidence="3">The sequence shown here is derived from an EMBL/GenBank/DDBJ whole genome shotgun (WGS) entry which is preliminary data.</text>
</comment>